<protein>
    <submittedName>
        <fullName evidence="2">Uncharacterized protein</fullName>
    </submittedName>
</protein>
<comment type="caution">
    <text evidence="2">The sequence shown here is derived from an EMBL/GenBank/DDBJ whole genome shotgun (WGS) entry which is preliminary data.</text>
</comment>
<reference evidence="2 3" key="1">
    <citation type="journal article" date="2013" name="PLoS ONE">
        <title>Predicting the Proteins of Angomonas deanei, Strigomonas culicis and Their Respective Endosymbionts Reveals New Aspects of the Trypanosomatidae Family.</title>
        <authorList>
            <person name="Motta M.C."/>
            <person name="Martins A.C."/>
            <person name="de Souza S.S."/>
            <person name="Catta-Preta C.M."/>
            <person name="Silva R."/>
            <person name="Klein C.C."/>
            <person name="de Almeida L.G."/>
            <person name="de Lima Cunha O."/>
            <person name="Ciapina L.P."/>
            <person name="Brocchi M."/>
            <person name="Colabardini A.C."/>
            <person name="de Araujo Lima B."/>
            <person name="Machado C.R."/>
            <person name="de Almeida Soares C.M."/>
            <person name="Probst C.M."/>
            <person name="de Menezes C.B."/>
            <person name="Thompson C.E."/>
            <person name="Bartholomeu D.C."/>
            <person name="Gradia D.F."/>
            <person name="Pavoni D.P."/>
            <person name="Grisard E.C."/>
            <person name="Fantinatti-Garboggini F."/>
            <person name="Marchini F.K."/>
            <person name="Rodrigues-Luiz G.F."/>
            <person name="Wagner G."/>
            <person name="Goldman G.H."/>
            <person name="Fietto J.L."/>
            <person name="Elias M.C."/>
            <person name="Goldman M.H."/>
            <person name="Sagot M.F."/>
            <person name="Pereira M."/>
            <person name="Stoco P.H."/>
            <person name="de Mendonca-Neto R.P."/>
            <person name="Teixeira S.M."/>
            <person name="Maciel T.E."/>
            <person name="de Oliveira Mendes T.A."/>
            <person name="Urmenyi T.P."/>
            <person name="de Souza W."/>
            <person name="Schenkman S."/>
            <person name="de Vasconcelos A.T."/>
        </authorList>
    </citation>
    <scope>NUCLEOTIDE SEQUENCE [LARGE SCALE GENOMIC DNA]</scope>
</reference>
<keyword evidence="3" id="KW-1185">Reference proteome</keyword>
<dbReference type="Proteomes" id="UP000015354">
    <property type="component" value="Unassembled WGS sequence"/>
</dbReference>
<evidence type="ECO:0000256" key="1">
    <source>
        <dbReference type="SAM" id="MobiDB-lite"/>
    </source>
</evidence>
<evidence type="ECO:0000313" key="2">
    <source>
        <dbReference type="EMBL" id="EPY22879.1"/>
    </source>
</evidence>
<proteinExistence type="predicted"/>
<dbReference type="EMBL" id="ATMH01008080">
    <property type="protein sequence ID" value="EPY22879.1"/>
    <property type="molecule type" value="Genomic_DNA"/>
</dbReference>
<feature type="compositionally biased region" description="Low complexity" evidence="1">
    <location>
        <begin position="158"/>
        <end position="170"/>
    </location>
</feature>
<accession>S9U220</accession>
<name>S9U220_9TRYP</name>
<gene>
    <name evidence="2" type="ORF">STCU_08080</name>
</gene>
<sequence>MYATIRTSEGASCASLLRLRHRSNQSCALTVLRRRLHRHLDAGLRRGGLTVGAGEDRAVDKPLLALDALHVAAEAEVHQQAGAEAEDVDTHEDEQLVAHADTHVAVGRRAELAAHLVEHGAEHEAVEGDGADHTGGPHEVVVLANIVRVDDADGQGGEAPAQPAADGAQQEGEHQHLRRHEGEEHVGGTEEGAAGRQEECRLQLRLAALAREGQPHVNEATDDATGGTAHADKGDVERLPTRVVAAVDAAVDLCGVHVQDSASAPQTVAGQPHQPQVEGQEVAPEGAPVLRLGHHRGLLLGRRLVARLALALALRERELVQLLHRRYLARLVEAHHDLVLAALHGAVKRLRRGGLHDGVCRHLLVLVALHKAEHVVLGVVPVDDGVAAEYLERPRHGREGDQQPEADDGDGNVVVLAGLHVAGGDRADGHKDEHHHDEDAAVVDAGHDARLAEVQRLRVLALLQFLRRGPPRAPLRYHVGRHVDEDGANEGDNEELHRDEVGVVRVAPRRDRARGVGRAEPGVEVDHHDGRAHAREGLLDDDDVAPLARELRHERHDTRHVEGRTAKVENRAEDAELNHVHILTCVRRDDVVKGQANHEVASEAQQACNREHEARTREVKQHASKETQVAAAIAGGRDGRDHALVKAVLRLEDLREETEAVSGADTDTNIDTCHQHAKAVELINDVRHLFLFLLVTAFG</sequence>
<organism evidence="2 3">
    <name type="scientific">Strigomonas culicis</name>
    <dbReference type="NCBI Taxonomy" id="28005"/>
    <lineage>
        <taxon>Eukaryota</taxon>
        <taxon>Discoba</taxon>
        <taxon>Euglenozoa</taxon>
        <taxon>Kinetoplastea</taxon>
        <taxon>Metakinetoplastina</taxon>
        <taxon>Trypanosomatida</taxon>
        <taxon>Trypanosomatidae</taxon>
        <taxon>Strigomonadinae</taxon>
        <taxon>Strigomonas</taxon>
    </lineage>
</organism>
<feature type="compositionally biased region" description="Basic and acidic residues" evidence="1">
    <location>
        <begin position="171"/>
        <end position="188"/>
    </location>
</feature>
<evidence type="ECO:0000313" key="3">
    <source>
        <dbReference type="Proteomes" id="UP000015354"/>
    </source>
</evidence>
<feature type="region of interest" description="Disordered" evidence="1">
    <location>
        <begin position="213"/>
        <end position="233"/>
    </location>
</feature>
<dbReference type="AlphaFoldDB" id="S9U220"/>
<feature type="region of interest" description="Disordered" evidence="1">
    <location>
        <begin position="152"/>
        <end position="197"/>
    </location>
</feature>